<protein>
    <submittedName>
        <fullName evidence="1">Uncharacterized protein</fullName>
    </submittedName>
</protein>
<dbReference type="EMBL" id="BARS01043514">
    <property type="protein sequence ID" value="GAG40253.1"/>
    <property type="molecule type" value="Genomic_DNA"/>
</dbReference>
<accession>X0XUF1</accession>
<reference evidence="1" key="1">
    <citation type="journal article" date="2014" name="Front. Microbiol.">
        <title>High frequency of phylogenetically diverse reductive dehalogenase-homologous genes in deep subseafloor sedimentary metagenomes.</title>
        <authorList>
            <person name="Kawai M."/>
            <person name="Futagami T."/>
            <person name="Toyoda A."/>
            <person name="Takaki Y."/>
            <person name="Nishi S."/>
            <person name="Hori S."/>
            <person name="Arai W."/>
            <person name="Tsubouchi T."/>
            <person name="Morono Y."/>
            <person name="Uchiyama I."/>
            <person name="Ito T."/>
            <person name="Fujiyama A."/>
            <person name="Inagaki F."/>
            <person name="Takami H."/>
        </authorList>
    </citation>
    <scope>NUCLEOTIDE SEQUENCE</scope>
    <source>
        <strain evidence="1">Expedition CK06-06</strain>
    </source>
</reference>
<proteinExistence type="predicted"/>
<sequence>MSKERIPEYLRRLNLAVTNGIVPAVSVNIAAVFHDDWCVSYQGGACNCDPEIIVTHEGHQFHIDKNGEKQKEN</sequence>
<evidence type="ECO:0000313" key="1">
    <source>
        <dbReference type="EMBL" id="GAG40253.1"/>
    </source>
</evidence>
<comment type="caution">
    <text evidence="1">The sequence shown here is derived from an EMBL/GenBank/DDBJ whole genome shotgun (WGS) entry which is preliminary data.</text>
</comment>
<dbReference type="AlphaFoldDB" id="X0XUF1"/>
<name>X0XUF1_9ZZZZ</name>
<gene>
    <name evidence="1" type="ORF">S01H1_65870</name>
</gene>
<organism evidence="1">
    <name type="scientific">marine sediment metagenome</name>
    <dbReference type="NCBI Taxonomy" id="412755"/>
    <lineage>
        <taxon>unclassified sequences</taxon>
        <taxon>metagenomes</taxon>
        <taxon>ecological metagenomes</taxon>
    </lineage>
</organism>